<sequence>MAEAPPRSTPNNTPKQPNADHPTWQQRLKPSSLRIKQWSLRILGTLLITLLLLGLVVTALISTSTGSRWTLQTATSLLDMPLEWRQFRGTLLFGFDIDDLQLNPSPGMSIRADALSLKWHPVKLFEPALVIEHIKTRALTIQLPPPSYDEKAPEPSAPVPWPTLASPIPVDVRNLHLDDGVIITLATDTEENTTHRLNEFALTAAVTPEGIRIDNITVDHALATLGLTATFGAHAPYPIQLNVTANGPIPESLLMPTPDSKAPAPQDVPLFDVQLSLKGTSNQLSLNTLSTGLIPLEINAEVTTGLTPDVIDIDTEKTYADLAVKWENLHWPLNANTDKAQFASEGHLSATGGIQEYGVTGSFIVAPNGLPTQTFSTSITGNDHSAKVAELSINGTTGILTSEAEIKWKTVERKDKQGETAITGAANIDMRRFNLEPLLAGWNSDLNGQLDLTFSQSQSTQATVRINNLQGHLRDHPLLMGGKIHYENDRIDVDALTAQLGDNQFKLNAYYELPEAQKNNSHQLEAQWTLAALNLSQFTPEIAGKVTSQGNVKFTPEPTTFTAGLPLNLLELLDVNASFEADSLKVPGVTIDSANLRWSQLENNGENLSLAIQNLKAGEQTVPKAQLSIRGSLTDHQLSIGAEHDLANVDIALIGALSTGTTSQRIRWNGHLNRADLNERTTGHWTLPSTVAMAVNGEETNTSKNHFSMQNLCWHNPTWAKHQSEHTNEESNKGSNEGWTTPEWEAEFPDFYAQANENLNQAYQRQPKLCASTEALMDDNHSTITTTGNLSELPVLMAQTLLPDALRLTGQIDADWSITATDGVPSGNANTALTNVVLVTPPEGERAPQRFVFDHVKAESLLAPDNITIHAEGAFLESGRLKADAIVPLSTPTDGSDKPALSANVDAMIPQLDWALPFVSALSELSGALSTQLSVSGTLDAPLLTGKIEANNLHAYVPAAGITLNNTNVTLSHEAQTPAEQRWAFSANSESGKGSVNANGKLDLSDLENWSTDLTISGQQFQVANLPEAKATIAPDLHIAATPKKVNVTGQLGIDSAHLEIKELPPSSVSTSGDEVIISSDTKAEKQDTMAVSAKVDVLFSDDVSFDGFGLTGNLTGKLGITQKPKKPLSGIGTLTIVGGRYEAYGQLLDIDPGRLIFQGPLDNPRVDVRATRPIDGNTLVGIKVGGFANSLSSSLFAEPATSSANALSLLLTGKPLGEETTTDENTMLLNAVASLGISQSEGMVQKLRSSAGLDVLEFNADDGYESSAVTIGKYLTPDLFVSYVQNLMQDAYSLHMEYSLTEQLKLKAESGQEQSVDVLYRFSR</sequence>
<reference evidence="8 9" key="1">
    <citation type="journal article" date="2014" name="Int. J. Syst. Evol. Microbiol.">
        <title>Complete genome sequence of Corynebacterium casei LMG S-19264T (=DSM 44701T), isolated from a smear-ripened cheese.</title>
        <authorList>
            <consortium name="US DOE Joint Genome Institute (JGI-PGF)"/>
            <person name="Walter F."/>
            <person name="Albersmeier A."/>
            <person name="Kalinowski J."/>
            <person name="Ruckert C."/>
        </authorList>
    </citation>
    <scope>NUCLEOTIDE SEQUENCE [LARGE SCALE GENOMIC DNA]</scope>
    <source>
        <strain evidence="8 9">NBRC 110095</strain>
    </source>
</reference>
<evidence type="ECO:0000256" key="6">
    <source>
        <dbReference type="SAM" id="Phobius"/>
    </source>
</evidence>
<dbReference type="Proteomes" id="UP001156870">
    <property type="component" value="Unassembled WGS sequence"/>
</dbReference>
<feature type="domain" description="Translocation and assembly module TamB C-terminal" evidence="7">
    <location>
        <begin position="990"/>
        <end position="1323"/>
    </location>
</feature>
<dbReference type="GO" id="GO:0005886">
    <property type="term" value="C:plasma membrane"/>
    <property type="evidence" value="ECO:0007669"/>
    <property type="project" value="InterPro"/>
</dbReference>
<name>A0AA37T078_9GAMM</name>
<dbReference type="GO" id="GO:0097347">
    <property type="term" value="C:TAM protein secretion complex"/>
    <property type="evidence" value="ECO:0007669"/>
    <property type="project" value="TreeGrafter"/>
</dbReference>
<evidence type="ECO:0000313" key="8">
    <source>
        <dbReference type="EMBL" id="GLS24315.1"/>
    </source>
</evidence>
<comment type="caution">
    <text evidence="8">The sequence shown here is derived from an EMBL/GenBank/DDBJ whole genome shotgun (WGS) entry which is preliminary data.</text>
</comment>
<accession>A0AA37T078</accession>
<evidence type="ECO:0000256" key="2">
    <source>
        <dbReference type="ARBA" id="ARBA00022692"/>
    </source>
</evidence>
<dbReference type="GO" id="GO:0009306">
    <property type="term" value="P:protein secretion"/>
    <property type="evidence" value="ECO:0007669"/>
    <property type="project" value="InterPro"/>
</dbReference>
<proteinExistence type="predicted"/>
<evidence type="ECO:0000256" key="5">
    <source>
        <dbReference type="SAM" id="MobiDB-lite"/>
    </source>
</evidence>
<protein>
    <submittedName>
        <fullName evidence="8">DUF490 domain-containing protein</fullName>
    </submittedName>
</protein>
<comment type="subcellular location">
    <subcellularLocation>
        <location evidence="1">Membrane</location>
        <topology evidence="1">Single-pass membrane protein</topology>
    </subcellularLocation>
</comment>
<gene>
    <name evidence="8" type="ORF">GCM10007877_00260</name>
</gene>
<keyword evidence="2 6" id="KW-0812">Transmembrane</keyword>
<feature type="region of interest" description="Disordered" evidence="5">
    <location>
        <begin position="1"/>
        <end position="24"/>
    </location>
</feature>
<feature type="transmembrane region" description="Helical" evidence="6">
    <location>
        <begin position="38"/>
        <end position="61"/>
    </location>
</feature>
<dbReference type="RefSeq" id="WP_232595255.1">
    <property type="nucleotide sequence ID" value="NZ_BSPD01000001.1"/>
</dbReference>
<keyword evidence="3 6" id="KW-1133">Transmembrane helix</keyword>
<keyword evidence="4 6" id="KW-0472">Membrane</keyword>
<dbReference type="EMBL" id="BSPD01000001">
    <property type="protein sequence ID" value="GLS24315.1"/>
    <property type="molecule type" value="Genomic_DNA"/>
</dbReference>
<evidence type="ECO:0000256" key="4">
    <source>
        <dbReference type="ARBA" id="ARBA00023136"/>
    </source>
</evidence>
<dbReference type="Pfam" id="PF04357">
    <property type="entry name" value="TamB"/>
    <property type="match status" value="1"/>
</dbReference>
<dbReference type="PANTHER" id="PTHR36985">
    <property type="entry name" value="TRANSLOCATION AND ASSEMBLY MODULE SUBUNIT TAMB"/>
    <property type="match status" value="1"/>
</dbReference>
<dbReference type="PANTHER" id="PTHR36985:SF1">
    <property type="entry name" value="TRANSLOCATION AND ASSEMBLY MODULE SUBUNIT TAMB"/>
    <property type="match status" value="1"/>
</dbReference>
<evidence type="ECO:0000313" key="9">
    <source>
        <dbReference type="Proteomes" id="UP001156870"/>
    </source>
</evidence>
<evidence type="ECO:0000259" key="7">
    <source>
        <dbReference type="Pfam" id="PF04357"/>
    </source>
</evidence>
<keyword evidence="9" id="KW-1185">Reference proteome</keyword>
<dbReference type="InterPro" id="IPR007452">
    <property type="entry name" value="TamB_C"/>
</dbReference>
<evidence type="ECO:0000256" key="1">
    <source>
        <dbReference type="ARBA" id="ARBA00004167"/>
    </source>
</evidence>
<evidence type="ECO:0000256" key="3">
    <source>
        <dbReference type="ARBA" id="ARBA00022989"/>
    </source>
</evidence>
<organism evidence="8 9">
    <name type="scientific">Marinibactrum halimedae</name>
    <dbReference type="NCBI Taxonomy" id="1444977"/>
    <lineage>
        <taxon>Bacteria</taxon>
        <taxon>Pseudomonadati</taxon>
        <taxon>Pseudomonadota</taxon>
        <taxon>Gammaproteobacteria</taxon>
        <taxon>Cellvibrionales</taxon>
        <taxon>Cellvibrionaceae</taxon>
        <taxon>Marinibactrum</taxon>
    </lineage>
</organism>